<dbReference type="Proteomes" id="UP000183144">
    <property type="component" value="Unassembled WGS sequence"/>
</dbReference>
<dbReference type="CDD" id="cd05403">
    <property type="entry name" value="NT_KNTase_like"/>
    <property type="match status" value="1"/>
</dbReference>
<dbReference type="InterPro" id="IPR043519">
    <property type="entry name" value="NT_sf"/>
</dbReference>
<gene>
    <name evidence="2" type="ORF">AUJ59_04265</name>
</gene>
<proteinExistence type="predicted"/>
<dbReference type="SUPFAM" id="SSF81301">
    <property type="entry name" value="Nucleotidyltransferase"/>
    <property type="match status" value="1"/>
</dbReference>
<name>A0A1J4RLI4_9BACT</name>
<dbReference type="PANTHER" id="PTHR43449">
    <property type="entry name" value="NUCLEOTIDYLTRANSFERASE"/>
    <property type="match status" value="1"/>
</dbReference>
<dbReference type="Pfam" id="PF18765">
    <property type="entry name" value="Polbeta"/>
    <property type="match status" value="1"/>
</dbReference>
<evidence type="ECO:0000313" key="2">
    <source>
        <dbReference type="EMBL" id="OIN88265.1"/>
    </source>
</evidence>
<protein>
    <recommendedName>
        <fullName evidence="1">Polymerase beta nucleotidyltransferase domain-containing protein</fullName>
    </recommendedName>
</protein>
<dbReference type="Gene3D" id="3.30.460.10">
    <property type="entry name" value="Beta Polymerase, domain 2"/>
    <property type="match status" value="1"/>
</dbReference>
<comment type="caution">
    <text evidence="2">The sequence shown here is derived from an EMBL/GenBank/DDBJ whole genome shotgun (WGS) entry which is preliminary data.</text>
</comment>
<evidence type="ECO:0000313" key="3">
    <source>
        <dbReference type="Proteomes" id="UP000183144"/>
    </source>
</evidence>
<accession>A0A1J4RLI4</accession>
<dbReference type="PANTHER" id="PTHR43449:SF3">
    <property type="entry name" value="POLYMERASE NUCLEOTIDYL TRANSFERASE DOMAIN-CONTAINING PROTEIN"/>
    <property type="match status" value="1"/>
</dbReference>
<dbReference type="AlphaFoldDB" id="A0A1J4RLI4"/>
<feature type="domain" description="Polymerase beta nucleotidyltransferase" evidence="1">
    <location>
        <begin position="13"/>
        <end position="83"/>
    </location>
</feature>
<dbReference type="STRING" id="1805034.AUJ59_04265"/>
<reference evidence="2 3" key="1">
    <citation type="journal article" date="2016" name="Environ. Microbiol.">
        <title>Genomic resolution of a cold subsurface aquifer community provides metabolic insights for novel microbes adapted to high CO concentrations.</title>
        <authorList>
            <person name="Probst A.J."/>
            <person name="Castelle C.J."/>
            <person name="Singh A."/>
            <person name="Brown C.T."/>
            <person name="Anantharaman K."/>
            <person name="Sharon I."/>
            <person name="Hug L.A."/>
            <person name="Burstein D."/>
            <person name="Emerson J.B."/>
            <person name="Thomas B.C."/>
            <person name="Banfield J.F."/>
        </authorList>
    </citation>
    <scope>NUCLEOTIDE SEQUENCE [LARGE SCALE GENOMIC DNA]</scope>
    <source>
        <strain evidence="2">CG1_02_47_37</strain>
    </source>
</reference>
<evidence type="ECO:0000259" key="1">
    <source>
        <dbReference type="Pfam" id="PF18765"/>
    </source>
</evidence>
<dbReference type="EMBL" id="MNUI01000078">
    <property type="protein sequence ID" value="OIN88265.1"/>
    <property type="molecule type" value="Genomic_DNA"/>
</dbReference>
<sequence>MTKKRQLSQELKRIVSVLKANYRPEKIVLYGSLAGGKVNRWSDLDLMVVKKTKKRFYDRIGEVLKLVRPHQPLDVLVYTPEEYRQMKQDSWFVGEEIAKKGRTVYAV</sequence>
<organism evidence="2 3">
    <name type="scientific">Candidatus Beckwithbacteria bacterium CG1_02_47_37</name>
    <dbReference type="NCBI Taxonomy" id="1805034"/>
    <lineage>
        <taxon>Bacteria</taxon>
        <taxon>Candidatus Beckwithiibacteriota</taxon>
    </lineage>
</organism>
<dbReference type="InterPro" id="IPR041633">
    <property type="entry name" value="Polbeta"/>
</dbReference>